<dbReference type="Proteomes" id="UP000245695">
    <property type="component" value="Chromosome 1"/>
</dbReference>
<evidence type="ECO:0000313" key="1">
    <source>
        <dbReference type="EMBL" id="CEI71853.1"/>
    </source>
</evidence>
<gene>
    <name evidence="1" type="ORF">FRIFI_0304</name>
</gene>
<proteinExistence type="predicted"/>
<dbReference type="AlphaFoldDB" id="A0A2P2BN89"/>
<evidence type="ECO:0000313" key="2">
    <source>
        <dbReference type="Proteomes" id="UP000245695"/>
    </source>
</evidence>
<dbReference type="EMBL" id="LN650648">
    <property type="protein sequence ID" value="CEI71853.1"/>
    <property type="molecule type" value="Genomic_DNA"/>
</dbReference>
<sequence length="126" mass="15350">MFNQSIVLEFDKRLVSEEEMIENIDYYISRSSEGMKLISQGKQKEAMKILKEIKTSLKKEYIYYNKEKIKPYIHRNNVYRTYQWGIVLAYSKLYKVYSYKYLYDNLFNVWDSISNHDSCLFLGYRI</sequence>
<protein>
    <submittedName>
        <fullName evidence="1">Uncharacterized protein</fullName>
    </submittedName>
</protein>
<keyword evidence="2" id="KW-1185">Reference proteome</keyword>
<name>A0A2P2BN89_9FIRM</name>
<accession>A0A2P2BN89</accession>
<organism evidence="1 2">
    <name type="scientific">Romboutsia hominis</name>
    <dbReference type="NCBI Taxonomy" id="1507512"/>
    <lineage>
        <taxon>Bacteria</taxon>
        <taxon>Bacillati</taxon>
        <taxon>Bacillota</taxon>
        <taxon>Clostridia</taxon>
        <taxon>Peptostreptococcales</taxon>
        <taxon>Peptostreptococcaceae</taxon>
        <taxon>Romboutsia</taxon>
    </lineage>
</organism>
<dbReference type="RefSeq" id="WP_092922909.1">
    <property type="nucleotide sequence ID" value="NZ_FJTZ01000011.1"/>
</dbReference>
<reference evidence="1 2" key="1">
    <citation type="submission" date="2014-09" db="EMBL/GenBank/DDBJ databases">
        <authorList>
            <person name="Hornung B.V."/>
        </authorList>
    </citation>
    <scope>NUCLEOTIDE SEQUENCE [LARGE SCALE GENOMIC DNA]</scope>
    <source>
        <strain evidence="1 2">FRIFI</strain>
    </source>
</reference>
<dbReference type="KEGG" id="rhom:FRIFI_0304"/>